<dbReference type="KEGG" id="bstg:WT74_27665"/>
<protein>
    <submittedName>
        <fullName evidence="1">Uncharacterized protein</fullName>
    </submittedName>
</protein>
<proteinExistence type="predicted"/>
<reference evidence="1 2" key="1">
    <citation type="submission" date="2015-11" db="EMBL/GenBank/DDBJ databases">
        <title>Expanding the genomic diversity of Burkholderia species for the development of highly accurate diagnostics.</title>
        <authorList>
            <person name="Sahl J."/>
            <person name="Keim P."/>
            <person name="Wagner D."/>
        </authorList>
    </citation>
    <scope>NUCLEOTIDE SEQUENCE [LARGE SCALE GENOMIC DNA]</scope>
    <source>
        <strain evidence="1 2">MSMB1960WGS</strain>
    </source>
</reference>
<comment type="caution">
    <text evidence="1">The sequence shown here is derived from an EMBL/GenBank/DDBJ whole genome shotgun (WGS) entry which is preliminary data.</text>
</comment>
<dbReference type="EMBL" id="LPHB01000007">
    <property type="protein sequence ID" value="KWA68015.1"/>
    <property type="molecule type" value="Genomic_DNA"/>
</dbReference>
<evidence type="ECO:0000313" key="2">
    <source>
        <dbReference type="Proteomes" id="UP000068603"/>
    </source>
</evidence>
<evidence type="ECO:0000313" key="1">
    <source>
        <dbReference type="EMBL" id="KWA68015.1"/>
    </source>
</evidence>
<sequence>MPGARRGVRKHAARHAASAWLIGILLSLPAPASHAQPAGAPDDGASGWHFDGSLLDYGDRDTDGNALYVVCEAGRLRASVLVSAADLRDGQRVRMTFASNSARVTGRATLALSDLDMYAVGEIKDRARFYRLFEGDGALRIDVEGNLRRLPLRGAREQAARLKAACPVR</sequence>
<dbReference type="AlphaFoldDB" id="A0A106NY59"/>
<name>A0A106NY59_9BURK</name>
<organism evidence="1">
    <name type="scientific">Burkholderia stagnalis</name>
    <dbReference type="NCBI Taxonomy" id="1503054"/>
    <lineage>
        <taxon>Bacteria</taxon>
        <taxon>Pseudomonadati</taxon>
        <taxon>Pseudomonadota</taxon>
        <taxon>Betaproteobacteria</taxon>
        <taxon>Burkholderiales</taxon>
        <taxon>Burkholderiaceae</taxon>
        <taxon>Burkholderia</taxon>
        <taxon>Burkholderia cepacia complex</taxon>
    </lineage>
</organism>
<dbReference type="Proteomes" id="UP000068603">
    <property type="component" value="Unassembled WGS sequence"/>
</dbReference>
<gene>
    <name evidence="1" type="ORF">WT44_02515</name>
</gene>
<accession>A0A106NY59</accession>